<dbReference type="AlphaFoldDB" id="A0A4C2ETL2"/>
<evidence type="ECO:0000313" key="2">
    <source>
        <dbReference type="Proteomes" id="UP000304382"/>
    </source>
</evidence>
<proteinExistence type="predicted"/>
<reference evidence="1 2" key="1">
    <citation type="submission" date="2019-02" db="EMBL/GenBank/DDBJ databases">
        <title>Haloarcula mannanilyticum sp. nov., a mannan degrading haloarchaeon isolated from commercial salt.</title>
        <authorList>
            <person name="Enomoto S."/>
            <person name="Shimane Y."/>
            <person name="Kamekura M."/>
            <person name="Ito T."/>
            <person name="Moriya O."/>
            <person name="Ihara K."/>
            <person name="Takahashi-Ando N."/>
            <person name="Fukushima Y."/>
            <person name="Yoshida Y."/>
            <person name="Usama R."/>
            <person name="Takai K."/>
            <person name="Minegishi H."/>
        </authorList>
    </citation>
    <scope>NUCLEOTIDE SEQUENCE [LARGE SCALE GENOMIC DNA]</scope>
    <source>
        <strain evidence="1 2">MD130-1</strain>
    </source>
</reference>
<keyword evidence="2" id="KW-1185">Reference proteome</keyword>
<evidence type="ECO:0000313" key="1">
    <source>
        <dbReference type="EMBL" id="GCF15943.1"/>
    </source>
</evidence>
<comment type="caution">
    <text evidence="1">The sequence shown here is derived from an EMBL/GenBank/DDBJ whole genome shotgun (WGS) entry which is preliminary data.</text>
</comment>
<gene>
    <name evidence="1" type="ORF">Harman_38780</name>
</gene>
<accession>A0A4C2ETL2</accession>
<sequence>MWRILISGFRVKWPLSRCANPQYGGLCCATEWSADGALLVCGHYIPLSQICPQESYQDDNNGEDAKFNELHWGKQWKVKFGAKQVKHDTGDGNK</sequence>
<dbReference type="Proteomes" id="UP000304382">
    <property type="component" value="Unassembled WGS sequence"/>
</dbReference>
<organism evidence="1 2">
    <name type="scientific">Haloarcula mannanilytica</name>
    <dbReference type="NCBI Taxonomy" id="2509225"/>
    <lineage>
        <taxon>Archaea</taxon>
        <taxon>Methanobacteriati</taxon>
        <taxon>Methanobacteriota</taxon>
        <taxon>Stenosarchaea group</taxon>
        <taxon>Halobacteria</taxon>
        <taxon>Halobacteriales</taxon>
        <taxon>Haloarculaceae</taxon>
        <taxon>Haloarcula</taxon>
    </lineage>
</organism>
<protein>
    <submittedName>
        <fullName evidence="1">Uncharacterized protein</fullName>
    </submittedName>
</protein>
<name>A0A4C2ETL2_9EURY</name>
<dbReference type="EMBL" id="BIXZ01000012">
    <property type="protein sequence ID" value="GCF15943.1"/>
    <property type="molecule type" value="Genomic_DNA"/>
</dbReference>